<feature type="domain" description="ABC-three component systems C-terminal" evidence="1">
    <location>
        <begin position="244"/>
        <end position="373"/>
    </location>
</feature>
<dbReference type="Proteomes" id="UP000244913">
    <property type="component" value="Unassembled WGS sequence"/>
</dbReference>
<gene>
    <name evidence="2" type="ORF">DDF65_15150</name>
</gene>
<accession>A0A2T9JB28</accession>
<dbReference type="AlphaFoldDB" id="A0A2T9JB28"/>
<proteinExistence type="predicted"/>
<reference evidence="2 3" key="1">
    <citation type="submission" date="2018-04" db="EMBL/GenBank/DDBJ databases">
        <title>The genome sequence of Caulobacter sp. 736.</title>
        <authorList>
            <person name="Gao J."/>
            <person name="Sun J."/>
        </authorList>
    </citation>
    <scope>NUCLEOTIDE SEQUENCE [LARGE SCALE GENOMIC DNA]</scope>
    <source>
        <strain evidence="2 3">736</strain>
    </source>
</reference>
<protein>
    <recommendedName>
        <fullName evidence="1">ABC-three component systems C-terminal domain-containing protein</fullName>
    </recommendedName>
</protein>
<evidence type="ECO:0000259" key="1">
    <source>
        <dbReference type="Pfam" id="PF20282"/>
    </source>
</evidence>
<dbReference type="InterPro" id="IPR046914">
    <property type="entry name" value="ABC-3C_CTD6"/>
</dbReference>
<comment type="caution">
    <text evidence="2">The sequence shown here is derived from an EMBL/GenBank/DDBJ whole genome shotgun (WGS) entry which is preliminary data.</text>
</comment>
<organism evidence="2 3">
    <name type="scientific">Caulobacter radicis</name>
    <dbReference type="NCBI Taxonomy" id="2172650"/>
    <lineage>
        <taxon>Bacteria</taxon>
        <taxon>Pseudomonadati</taxon>
        <taxon>Pseudomonadota</taxon>
        <taxon>Alphaproteobacteria</taxon>
        <taxon>Caulobacterales</taxon>
        <taxon>Caulobacteraceae</taxon>
        <taxon>Caulobacter</taxon>
    </lineage>
</organism>
<dbReference type="RefSeq" id="WP_116568494.1">
    <property type="nucleotide sequence ID" value="NZ_QDKP01000043.1"/>
</dbReference>
<dbReference type="EMBL" id="QDKP01000043">
    <property type="protein sequence ID" value="PVM79431.1"/>
    <property type="molecule type" value="Genomic_DNA"/>
</dbReference>
<evidence type="ECO:0000313" key="3">
    <source>
        <dbReference type="Proteomes" id="UP000244913"/>
    </source>
</evidence>
<name>A0A2T9JB28_9CAUL</name>
<sequence>MGINESPPAASLQSLPAPSPWPNANARLLGLGLGLPVDPLDRLAQFSAKDFERFTLEWAEDFLKAKRPDVHEVQQRGGAGDKGRDIIVWLDAPSATPRRSEVYQCKHYSAALGPGLASGEIAKLLHYTRAGEIPVPELYSFVTHKGVTGTLQDLLDEPDKLKSFVLANWTDHCAKAVSTKFVFELTPEVKAYVEAFDFTIFRAKQPQELLNEHAQTRFHLAVFGAPLIERPPTQTPPSSVAPLETAYVAQLYELIGHEMSQTVSKPDDLPVKGPLRTLFDRSRITFYCAEGLKELARDQMADPQFFTTLLDEFTDGLFYVYTTPGQTGHQRLLETVKQSQSLQLGGHVLAPHVQAKDREGMCHQMANDDRLNWCAP</sequence>
<keyword evidence="3" id="KW-1185">Reference proteome</keyword>
<evidence type="ECO:0000313" key="2">
    <source>
        <dbReference type="EMBL" id="PVM79431.1"/>
    </source>
</evidence>
<dbReference type="Pfam" id="PF20282">
    <property type="entry name" value="CTD6"/>
    <property type="match status" value="1"/>
</dbReference>